<dbReference type="CDD" id="cd03441">
    <property type="entry name" value="R_hydratase_like"/>
    <property type="match status" value="1"/>
</dbReference>
<dbReference type="OrthoDB" id="5174360at2"/>
<name>A0A4R5QE92_9PROT</name>
<protein>
    <submittedName>
        <fullName evidence="1">Uncharacterized protein</fullName>
    </submittedName>
</protein>
<reference evidence="1 2" key="1">
    <citation type="journal article" date="2016" name="J. Microbiol.">
        <title>Dankookia rubra gen. nov., sp. nov., an alphaproteobacterium isolated from sediment of a shallow stream.</title>
        <authorList>
            <person name="Kim W.H."/>
            <person name="Kim D.H."/>
            <person name="Kang K."/>
            <person name="Ahn T.Y."/>
        </authorList>
    </citation>
    <scope>NUCLEOTIDE SEQUENCE [LARGE SCALE GENOMIC DNA]</scope>
    <source>
        <strain evidence="1 2">JCM30602</strain>
    </source>
</reference>
<evidence type="ECO:0000313" key="1">
    <source>
        <dbReference type="EMBL" id="TDH61522.1"/>
    </source>
</evidence>
<comment type="caution">
    <text evidence="1">The sequence shown here is derived from an EMBL/GenBank/DDBJ whole genome shotgun (WGS) entry which is preliminary data.</text>
</comment>
<proteinExistence type="predicted"/>
<dbReference type="InterPro" id="IPR029069">
    <property type="entry name" value="HotDog_dom_sf"/>
</dbReference>
<gene>
    <name evidence="1" type="ORF">E2C06_16330</name>
</gene>
<dbReference type="AlphaFoldDB" id="A0A4R5QE92"/>
<dbReference type="SUPFAM" id="SSF54637">
    <property type="entry name" value="Thioesterase/thiol ester dehydrase-isomerase"/>
    <property type="match status" value="2"/>
</dbReference>
<dbReference type="Proteomes" id="UP000295096">
    <property type="component" value="Unassembled WGS sequence"/>
</dbReference>
<dbReference type="RefSeq" id="WP_133289678.1">
    <property type="nucleotide sequence ID" value="NZ_SMSJ01000020.1"/>
</dbReference>
<evidence type="ECO:0000313" key="2">
    <source>
        <dbReference type="Proteomes" id="UP000295096"/>
    </source>
</evidence>
<dbReference type="EMBL" id="SMSJ01000020">
    <property type="protein sequence ID" value="TDH61522.1"/>
    <property type="molecule type" value="Genomic_DNA"/>
</dbReference>
<organism evidence="1 2">
    <name type="scientific">Dankookia rubra</name>
    <dbReference type="NCBI Taxonomy" id="1442381"/>
    <lineage>
        <taxon>Bacteria</taxon>
        <taxon>Pseudomonadati</taxon>
        <taxon>Pseudomonadota</taxon>
        <taxon>Alphaproteobacteria</taxon>
        <taxon>Acetobacterales</taxon>
        <taxon>Roseomonadaceae</taxon>
        <taxon>Dankookia</taxon>
    </lineage>
</organism>
<sequence>MSQPYEVLAHNLSAQSENKIHDDTVARRFGFTGALVPGVEVYAYACHPAVRRWGRAWLERGTAECRFQSPVYDGDRVVVEAAEAGNGLALTVRHGEATCATGYAALPAAAALPDPDAWPWRAPPASRPPASEQTLARGMVLGTAPLEVTPALAADYLAAVREVDPIYAREGLVHPGQVLRLCNQALVQNVVLGPWIHVGSRVRMLAAPRVGQSLTARARVTDNTERKGHRIVELDVLVVDGAGAPVTQVLHTAIWRPRQVAG</sequence>
<keyword evidence="2" id="KW-1185">Reference proteome</keyword>
<accession>A0A4R5QE92</accession>
<dbReference type="Gene3D" id="3.10.129.10">
    <property type="entry name" value="Hotdog Thioesterase"/>
    <property type="match status" value="2"/>
</dbReference>